<dbReference type="Pfam" id="PF19408">
    <property type="entry name" value="PKD_6"/>
    <property type="match status" value="1"/>
</dbReference>
<accession>A0A1H7WFV8</accession>
<dbReference type="NCBIfam" id="TIGR04183">
    <property type="entry name" value="Por_Secre_tail"/>
    <property type="match status" value="1"/>
</dbReference>
<evidence type="ECO:0000259" key="4">
    <source>
        <dbReference type="Pfam" id="PF19408"/>
    </source>
</evidence>
<organism evidence="5 6">
    <name type="scientific">Aquimarina amphilecti</name>
    <dbReference type="NCBI Taxonomy" id="1038014"/>
    <lineage>
        <taxon>Bacteria</taxon>
        <taxon>Pseudomonadati</taxon>
        <taxon>Bacteroidota</taxon>
        <taxon>Flavobacteriia</taxon>
        <taxon>Flavobacteriales</taxon>
        <taxon>Flavobacteriaceae</taxon>
        <taxon>Aquimarina</taxon>
    </lineage>
</organism>
<proteinExistence type="predicted"/>
<evidence type="ECO:0000313" key="5">
    <source>
        <dbReference type="EMBL" id="SEM20360.1"/>
    </source>
</evidence>
<feature type="domain" description="PKD-like" evidence="4">
    <location>
        <begin position="215"/>
        <end position="293"/>
    </location>
</feature>
<dbReference type="InterPro" id="IPR026444">
    <property type="entry name" value="Secre_tail"/>
</dbReference>
<name>A0A1H7WFV8_AQUAM</name>
<dbReference type="Proteomes" id="UP000198521">
    <property type="component" value="Unassembled WGS sequence"/>
</dbReference>
<dbReference type="RefSeq" id="WP_091412410.1">
    <property type="nucleotide sequence ID" value="NZ_FOAB01000010.1"/>
</dbReference>
<keyword evidence="1 2" id="KW-0732">Signal</keyword>
<evidence type="ECO:0000313" key="6">
    <source>
        <dbReference type="Proteomes" id="UP000198521"/>
    </source>
</evidence>
<gene>
    <name evidence="5" type="ORF">SAMN04487910_4425</name>
</gene>
<reference evidence="5 6" key="1">
    <citation type="submission" date="2016-10" db="EMBL/GenBank/DDBJ databases">
        <authorList>
            <person name="de Groot N.N."/>
        </authorList>
    </citation>
    <scope>NUCLEOTIDE SEQUENCE [LARGE SCALE GENOMIC DNA]</scope>
    <source>
        <strain evidence="5 6">DSM 25232</strain>
    </source>
</reference>
<evidence type="ECO:0000256" key="2">
    <source>
        <dbReference type="SAM" id="SignalP"/>
    </source>
</evidence>
<dbReference type="STRING" id="1038014.SAMN04487910_4425"/>
<protein>
    <submittedName>
        <fullName evidence="5">Por secretion system C-terminal sorting domain-containing protein</fullName>
    </submittedName>
</protein>
<dbReference type="EMBL" id="FOAB01000010">
    <property type="protein sequence ID" value="SEM20360.1"/>
    <property type="molecule type" value="Genomic_DNA"/>
</dbReference>
<feature type="domain" description="Secretion system C-terminal sorting" evidence="3">
    <location>
        <begin position="340"/>
        <end position="389"/>
    </location>
</feature>
<keyword evidence="6" id="KW-1185">Reference proteome</keyword>
<evidence type="ECO:0000256" key="1">
    <source>
        <dbReference type="ARBA" id="ARBA00022729"/>
    </source>
</evidence>
<dbReference type="Pfam" id="PF18962">
    <property type="entry name" value="Por_Secre_tail"/>
    <property type="match status" value="1"/>
</dbReference>
<feature type="chain" id="PRO_5011502830" evidence="2">
    <location>
        <begin position="20"/>
        <end position="395"/>
    </location>
</feature>
<evidence type="ECO:0000259" key="3">
    <source>
        <dbReference type="Pfam" id="PF18962"/>
    </source>
</evidence>
<feature type="signal peptide" evidence="2">
    <location>
        <begin position="1"/>
        <end position="19"/>
    </location>
</feature>
<dbReference type="AlphaFoldDB" id="A0A1H7WFV8"/>
<dbReference type="InterPro" id="IPR045829">
    <property type="entry name" value="PKD_6"/>
</dbReference>
<sequence length="395" mass="43230">MKKSLLLLFLLSIAMSVYAQRPNLSGSSITCAVTQKYTVENVTCFIKIKDVIISGNGFYRPHPFDKYSFYVDWINLTNQDLNSLLTVEYEYYQRNFGSSGGTIQGNPLCSSTKKNNSLVKQIIIKGDPVGIPNPVQNGLSSSFPKKHTFSTSASNASKYIWNIQGGIIIGCNTCSSIQVQANPGVCTITGTVIAENFCGRRSNLVSFNKTITRPSAISNISGPTYVGAYGDFKTYSVSPNANATSYRWYFAQGSQFLGSSKSNIISVFCNTNNTTATTLYVVAQNSCGQSSVKGKAITGGIDPPYKSAVSNQQSGWKNINKVTVVNNQENEIIVLVPDYQNTKNLEIYSLSGKMIKSFTPREIENKIDTSSLTSGIYILIAKTTTQKESIKFHLK</sequence>
<dbReference type="OrthoDB" id="1489153at2"/>